<dbReference type="InterPro" id="IPR042185">
    <property type="entry name" value="Serpin_sf_2"/>
</dbReference>
<keyword evidence="5" id="KW-1185">Reference proteome</keyword>
<dbReference type="EMBL" id="CP012159">
    <property type="protein sequence ID" value="AKT42189.1"/>
    <property type="molecule type" value="Genomic_DNA"/>
</dbReference>
<dbReference type="GO" id="GO:0005615">
    <property type="term" value="C:extracellular space"/>
    <property type="evidence" value="ECO:0007669"/>
    <property type="project" value="InterPro"/>
</dbReference>
<feature type="chain" id="PRO_5005459691" description="Serpin domain-containing protein" evidence="2">
    <location>
        <begin position="27"/>
        <end position="441"/>
    </location>
</feature>
<evidence type="ECO:0000256" key="1">
    <source>
        <dbReference type="RuleBase" id="RU000411"/>
    </source>
</evidence>
<proteinExistence type="inferred from homology"/>
<evidence type="ECO:0000259" key="3">
    <source>
        <dbReference type="SMART" id="SM00093"/>
    </source>
</evidence>
<dbReference type="SMART" id="SM00093">
    <property type="entry name" value="SERPIN"/>
    <property type="match status" value="1"/>
</dbReference>
<dbReference type="FunFam" id="2.10.310.10:FF:000001">
    <property type="entry name" value="Serpin family A member 1"/>
    <property type="match status" value="1"/>
</dbReference>
<evidence type="ECO:0000313" key="4">
    <source>
        <dbReference type="EMBL" id="AKT42189.1"/>
    </source>
</evidence>
<dbReference type="Pfam" id="PF00079">
    <property type="entry name" value="Serpin"/>
    <property type="match status" value="1"/>
</dbReference>
<accession>A0A0K1EMW8</accession>
<dbReference type="InterPro" id="IPR023795">
    <property type="entry name" value="Serpin_CS"/>
</dbReference>
<dbReference type="SUPFAM" id="SSF56574">
    <property type="entry name" value="Serpins"/>
    <property type="match status" value="1"/>
</dbReference>
<gene>
    <name evidence="4" type="ORF">CMC5_064120</name>
</gene>
<name>A0A0K1EMW8_CHOCO</name>
<dbReference type="PROSITE" id="PS51257">
    <property type="entry name" value="PROKAR_LIPOPROTEIN"/>
    <property type="match status" value="1"/>
</dbReference>
<keyword evidence="2" id="KW-0732">Signal</keyword>
<feature type="domain" description="Serpin" evidence="3">
    <location>
        <begin position="77"/>
        <end position="438"/>
    </location>
</feature>
<dbReference type="PROSITE" id="PS00284">
    <property type="entry name" value="SERPIN"/>
    <property type="match status" value="1"/>
</dbReference>
<dbReference type="PANTHER" id="PTHR11461">
    <property type="entry name" value="SERINE PROTEASE INHIBITOR, SERPIN"/>
    <property type="match status" value="1"/>
</dbReference>
<dbReference type="AlphaFoldDB" id="A0A0K1EMW8"/>
<dbReference type="KEGG" id="ccro:CMC5_064120"/>
<evidence type="ECO:0000256" key="2">
    <source>
        <dbReference type="SAM" id="SignalP"/>
    </source>
</evidence>
<sequence>MTMRWSQTLPLLLSLVAVGCTSGSSGDETPDDTGRPSCEDAPIIGCAFAGSVERNLSPQVPAADADVLARDNARFALALYEHLRETPGNLFYSPHSISTALAMTWAGAREQTERDIATALQFTLPQDRLHPAFNALDLALASRGKRASHDGASSFRLVVANSLWGQLGYTFENPFLNVLSESYGSPLYVADFKERTQDSIEAINGWVSEKTENKVNDLLSSPPVTADTRFVLTNAIYFSASWAERFEVGDTQYSDFATQAGARVNVPMMRALRNGRYGAGAGYQAIALPYHGDEVEMVLVVPDDLDAFEQGLDFERFDEVVAGLTPRAVKLEMPRFSIDAKFKLKELLSKLGMASAFTSEANLSGISTSGSLALAEVVHQSFVSVDESGTEAAASTAVIGFDVSSNEPPSVKADRPFLFFIRDRATQAVIFVGRVSNPLDS</sequence>
<dbReference type="InterPro" id="IPR000215">
    <property type="entry name" value="Serpin_fam"/>
</dbReference>
<evidence type="ECO:0000313" key="5">
    <source>
        <dbReference type="Proteomes" id="UP000067626"/>
    </source>
</evidence>
<dbReference type="InterPro" id="IPR036186">
    <property type="entry name" value="Serpin_sf"/>
</dbReference>
<dbReference type="Gene3D" id="2.30.39.10">
    <property type="entry name" value="Alpha-1-antitrypsin, domain 1"/>
    <property type="match status" value="1"/>
</dbReference>
<dbReference type="GO" id="GO:0004867">
    <property type="term" value="F:serine-type endopeptidase inhibitor activity"/>
    <property type="evidence" value="ECO:0007669"/>
    <property type="project" value="InterPro"/>
</dbReference>
<dbReference type="Proteomes" id="UP000067626">
    <property type="component" value="Chromosome"/>
</dbReference>
<dbReference type="Gene3D" id="3.30.497.10">
    <property type="entry name" value="Antithrombin, subunit I, domain 2"/>
    <property type="match status" value="1"/>
</dbReference>
<dbReference type="RefSeq" id="WP_050433853.1">
    <property type="nucleotide sequence ID" value="NZ_CP012159.1"/>
</dbReference>
<dbReference type="OrthoDB" id="9764871at2"/>
<protein>
    <recommendedName>
        <fullName evidence="3">Serpin domain-containing protein</fullName>
    </recommendedName>
</protein>
<dbReference type="PANTHER" id="PTHR11461:SF211">
    <property type="entry name" value="GH10112P-RELATED"/>
    <property type="match status" value="1"/>
</dbReference>
<comment type="similarity">
    <text evidence="1">Belongs to the serpin family.</text>
</comment>
<organism evidence="4 5">
    <name type="scientific">Chondromyces crocatus</name>
    <dbReference type="NCBI Taxonomy" id="52"/>
    <lineage>
        <taxon>Bacteria</taxon>
        <taxon>Pseudomonadati</taxon>
        <taxon>Myxococcota</taxon>
        <taxon>Polyangia</taxon>
        <taxon>Polyangiales</taxon>
        <taxon>Polyangiaceae</taxon>
        <taxon>Chondromyces</taxon>
    </lineage>
</organism>
<reference evidence="4 5" key="1">
    <citation type="submission" date="2015-07" db="EMBL/GenBank/DDBJ databases">
        <title>Genome analysis of myxobacterium Chondromyces crocatus Cm c5 reveals a high potential for natural compound synthesis and the genetic basis for the loss of fruiting body formation.</title>
        <authorList>
            <person name="Zaburannyi N."/>
            <person name="Bunk B."/>
            <person name="Maier J."/>
            <person name="Overmann J."/>
            <person name="Mueller R."/>
        </authorList>
    </citation>
    <scope>NUCLEOTIDE SEQUENCE [LARGE SCALE GENOMIC DNA]</scope>
    <source>
        <strain evidence="4 5">Cm c5</strain>
    </source>
</reference>
<dbReference type="InterPro" id="IPR042178">
    <property type="entry name" value="Serpin_sf_1"/>
</dbReference>
<feature type="signal peptide" evidence="2">
    <location>
        <begin position="1"/>
        <end position="26"/>
    </location>
</feature>
<dbReference type="InterPro" id="IPR023796">
    <property type="entry name" value="Serpin_dom"/>
</dbReference>
<dbReference type="CDD" id="cd19590">
    <property type="entry name" value="serpin_thermopin-like"/>
    <property type="match status" value="1"/>
</dbReference>